<reference evidence="2" key="1">
    <citation type="submission" date="2015-01" db="EMBL/GenBank/DDBJ databases">
        <title>The Genome Sequence of Cryptococcus gattii CA1280.</title>
        <authorList>
            <consortium name="The Broad Institute Genomics Platform"/>
            <person name="Cuomo C."/>
            <person name="Litvintseva A."/>
            <person name="Chen Y."/>
            <person name="Heitman J."/>
            <person name="Sun S."/>
            <person name="Springer D."/>
            <person name="Dromer F."/>
            <person name="Young S."/>
            <person name="Zeng Q."/>
            <person name="Gargeya S."/>
            <person name="Abouelleil A."/>
            <person name="Alvarado L."/>
            <person name="Chapman S.B."/>
            <person name="Gainer-Dewar J."/>
            <person name="Goldberg J."/>
            <person name="Griggs A."/>
            <person name="Gujja S."/>
            <person name="Hansen M."/>
            <person name="Howarth C."/>
            <person name="Imamovic A."/>
            <person name="Larimer J."/>
            <person name="Murphy C."/>
            <person name="Naylor J."/>
            <person name="Pearson M."/>
            <person name="Priest M."/>
            <person name="Roberts A."/>
            <person name="Saif S."/>
            <person name="Shea T."/>
            <person name="Sykes S."/>
            <person name="Wortman J."/>
            <person name="Nusbaum C."/>
            <person name="Birren B."/>
        </authorList>
    </citation>
    <scope>NUCLEOTIDE SEQUENCE [LARGE SCALE GENOMIC DNA]</scope>
    <source>
        <strain evidence="2">CA1280</strain>
    </source>
</reference>
<proteinExistence type="predicted"/>
<accession>A0A0D0TT83</accession>
<dbReference type="AlphaFoldDB" id="A0A0D0TT83"/>
<evidence type="ECO:0000256" key="1">
    <source>
        <dbReference type="SAM" id="SignalP"/>
    </source>
</evidence>
<keyword evidence="1" id="KW-0732">Signal</keyword>
<protein>
    <submittedName>
        <fullName evidence="2">Unplaced genomic scaffold supercont1.2, whole genome shotgun sequence</fullName>
    </submittedName>
</protein>
<dbReference type="HOGENOM" id="CLU_2831123_0_0_1"/>
<evidence type="ECO:0000313" key="2">
    <source>
        <dbReference type="EMBL" id="KIR49842.1"/>
    </source>
</evidence>
<gene>
    <name evidence="2" type="ORF">I312_00934</name>
</gene>
<feature type="chain" id="PRO_5002222152" evidence="1">
    <location>
        <begin position="21"/>
        <end position="66"/>
    </location>
</feature>
<sequence length="66" mass="7508">MVNQWAHILLSKLALTTINSFIMPPTYKTDTPIISHLRTLVIKLLPLTMRSLKSLSMTISLTTRQN</sequence>
<feature type="signal peptide" evidence="1">
    <location>
        <begin position="1"/>
        <end position="20"/>
    </location>
</feature>
<organism evidence="2">
    <name type="scientific">Cryptococcus bacillisporus CA1280</name>
    <dbReference type="NCBI Taxonomy" id="1296109"/>
    <lineage>
        <taxon>Eukaryota</taxon>
        <taxon>Fungi</taxon>
        <taxon>Dikarya</taxon>
        <taxon>Basidiomycota</taxon>
        <taxon>Agaricomycotina</taxon>
        <taxon>Tremellomycetes</taxon>
        <taxon>Tremellales</taxon>
        <taxon>Cryptococcaceae</taxon>
        <taxon>Cryptococcus</taxon>
        <taxon>Cryptococcus gattii species complex</taxon>
    </lineage>
</organism>
<dbReference type="EMBL" id="KN847974">
    <property type="protein sequence ID" value="KIR49842.1"/>
    <property type="molecule type" value="Genomic_DNA"/>
</dbReference>
<name>A0A0D0TT83_CRYGA</name>